<evidence type="ECO:0000256" key="1">
    <source>
        <dbReference type="SAM" id="Coils"/>
    </source>
</evidence>
<sequence length="355" mass="39457">MSDSIRDAQSSRAAAEMFLLTLADEGPNVNRQLSPLWASRDEFQRTLEQPGLQGTLEDIVMHDHENLVPTFDGAPTLKSSHHSSGNPTPALSANNKKSKYERSQYTSRAITILDDISKSVEACSANLQRDAQLPDALEHARKRIAQLHRKLDKVKRKTPSILEEKERIRRRLLDLNAQLNEMQKERTTSGNNSPLLYDSSHHFEPLVDNQDPPAQIATFIGVVSAVMIGAGRRMAEFILKTMPIMLRSAFEISSIEIDMQQQHILDQIPSTLNTALSKFNLSSKTVTYAVCPACHCTYPPAFPLDPNKPEYPSVCNNFPNLGSDLCGIPLLESDADDGGNPVPIKTFVSHKTVYL</sequence>
<evidence type="ECO:0000313" key="3">
    <source>
        <dbReference type="EMBL" id="KAG5168481.1"/>
    </source>
</evidence>
<name>A0A8H7XYY7_PSICU</name>
<dbReference type="OrthoDB" id="3253623at2759"/>
<gene>
    <name evidence="3" type="ORF">JR316_007081</name>
</gene>
<dbReference type="AlphaFoldDB" id="A0A8H7XYY7"/>
<feature type="coiled-coil region" evidence="1">
    <location>
        <begin position="137"/>
        <end position="185"/>
    </location>
</feature>
<organism evidence="3">
    <name type="scientific">Psilocybe cubensis</name>
    <name type="common">Psychedelic mushroom</name>
    <name type="synonym">Stropharia cubensis</name>
    <dbReference type="NCBI Taxonomy" id="181762"/>
    <lineage>
        <taxon>Eukaryota</taxon>
        <taxon>Fungi</taxon>
        <taxon>Dikarya</taxon>
        <taxon>Basidiomycota</taxon>
        <taxon>Agaricomycotina</taxon>
        <taxon>Agaricomycetes</taxon>
        <taxon>Agaricomycetidae</taxon>
        <taxon>Agaricales</taxon>
        <taxon>Agaricineae</taxon>
        <taxon>Strophariaceae</taxon>
        <taxon>Psilocybe</taxon>
    </lineage>
</organism>
<feature type="compositionally biased region" description="Polar residues" evidence="2">
    <location>
        <begin position="82"/>
        <end position="95"/>
    </location>
</feature>
<protein>
    <submittedName>
        <fullName evidence="3">Uncharacterized protein</fullName>
    </submittedName>
</protein>
<evidence type="ECO:0000256" key="2">
    <source>
        <dbReference type="SAM" id="MobiDB-lite"/>
    </source>
</evidence>
<dbReference type="EMBL" id="JAFIQS010000006">
    <property type="protein sequence ID" value="KAG5168481.1"/>
    <property type="molecule type" value="Genomic_DNA"/>
</dbReference>
<accession>A0A8H7XYY7</accession>
<reference evidence="3" key="1">
    <citation type="submission" date="2021-02" db="EMBL/GenBank/DDBJ databases">
        <title>Psilocybe cubensis genome.</title>
        <authorList>
            <person name="Mckernan K.J."/>
            <person name="Crawford S."/>
            <person name="Trippe A."/>
            <person name="Kane L.T."/>
            <person name="Mclaughlin S."/>
        </authorList>
    </citation>
    <scope>NUCLEOTIDE SEQUENCE [LARGE SCALE GENOMIC DNA]</scope>
    <source>
        <strain evidence="3">MGC-MH-2018</strain>
    </source>
</reference>
<feature type="region of interest" description="Disordered" evidence="2">
    <location>
        <begin position="70"/>
        <end position="100"/>
    </location>
</feature>
<proteinExistence type="predicted"/>
<keyword evidence="1" id="KW-0175">Coiled coil</keyword>
<comment type="caution">
    <text evidence="3">The sequence shown here is derived from an EMBL/GenBank/DDBJ whole genome shotgun (WGS) entry which is preliminary data.</text>
</comment>